<evidence type="ECO:0000259" key="2">
    <source>
        <dbReference type="Pfam" id="PF25876"/>
    </source>
</evidence>
<dbReference type="Gene3D" id="1.10.287.470">
    <property type="entry name" value="Helix hairpin bin"/>
    <property type="match status" value="1"/>
</dbReference>
<keyword evidence="1" id="KW-0175">Coiled coil</keyword>
<comment type="caution">
    <text evidence="3">The sequence shown here is derived from an EMBL/GenBank/DDBJ whole genome shotgun (WGS) entry which is preliminary data.</text>
</comment>
<dbReference type="SUPFAM" id="SSF111369">
    <property type="entry name" value="HlyD-like secretion proteins"/>
    <property type="match status" value="2"/>
</dbReference>
<feature type="domain" description="Multidrug resistance protein MdtA-like alpha-helical hairpin" evidence="2">
    <location>
        <begin position="151"/>
        <end position="209"/>
    </location>
</feature>
<reference evidence="3 4" key="1">
    <citation type="journal article" date="2013" name="Mar. Genomics">
        <title>Expression of sulfatases in Rhodopirellula baltica and the diversity of sulfatases in the genus Rhodopirellula.</title>
        <authorList>
            <person name="Wegner C.E."/>
            <person name="Richter-Heitmann T."/>
            <person name="Klindworth A."/>
            <person name="Klockow C."/>
            <person name="Richter M."/>
            <person name="Achstetter T."/>
            <person name="Glockner F.O."/>
            <person name="Harder J."/>
        </authorList>
    </citation>
    <scope>NUCLEOTIDE SEQUENCE [LARGE SCALE GENOMIC DNA]</scope>
    <source>
        <strain evidence="3 4">SM41</strain>
    </source>
</reference>
<dbReference type="EMBL" id="ANOH01000152">
    <property type="protein sequence ID" value="EMI56380.1"/>
    <property type="molecule type" value="Genomic_DNA"/>
</dbReference>
<evidence type="ECO:0000256" key="1">
    <source>
        <dbReference type="SAM" id="Coils"/>
    </source>
</evidence>
<keyword evidence="4" id="KW-1185">Reference proteome</keyword>
<accession>M5U4K1</accession>
<feature type="coiled-coil region" evidence="1">
    <location>
        <begin position="189"/>
        <end position="237"/>
    </location>
</feature>
<dbReference type="PATRIC" id="fig|1263870.3.peg.2319"/>
<dbReference type="InterPro" id="IPR058624">
    <property type="entry name" value="MdtA-like_HH"/>
</dbReference>
<dbReference type="AlphaFoldDB" id="M5U4K1"/>
<evidence type="ECO:0000313" key="4">
    <source>
        <dbReference type="Proteomes" id="UP000011885"/>
    </source>
</evidence>
<dbReference type="Gene3D" id="2.40.420.20">
    <property type="match status" value="1"/>
</dbReference>
<proteinExistence type="predicted"/>
<organism evidence="3 4">
    <name type="scientific">Rhodopirellula sallentina SM41</name>
    <dbReference type="NCBI Taxonomy" id="1263870"/>
    <lineage>
        <taxon>Bacteria</taxon>
        <taxon>Pseudomonadati</taxon>
        <taxon>Planctomycetota</taxon>
        <taxon>Planctomycetia</taxon>
        <taxon>Pirellulales</taxon>
        <taxon>Pirellulaceae</taxon>
        <taxon>Rhodopirellula</taxon>
    </lineage>
</organism>
<dbReference type="InterPro" id="IPR050739">
    <property type="entry name" value="MFP"/>
</dbReference>
<name>M5U4K1_9BACT</name>
<dbReference type="Pfam" id="PF25876">
    <property type="entry name" value="HH_MFP_RND"/>
    <property type="match status" value="1"/>
</dbReference>
<dbReference type="PANTHER" id="PTHR30386">
    <property type="entry name" value="MEMBRANE FUSION SUBUNIT OF EMRAB-TOLC MULTIDRUG EFFLUX PUMP"/>
    <property type="match status" value="1"/>
</dbReference>
<evidence type="ECO:0000313" key="3">
    <source>
        <dbReference type="EMBL" id="EMI56380.1"/>
    </source>
</evidence>
<sequence>MSTTSPNRCSGERTWIGMIAFLVIVFSGCSGEPKPIETVRKPPKPVSVFTLTRSAPTRRQEITGTVVPWKTEQIGFELAGRVAEVIEPNEMVIPVIEATTAKQNPAATRLARLDDEELRIAVEAATADVAVATLNRDANLVSIKRRLPAMIESAQAEASLADLDLVRVSKLFQQNAISRSEADAARTRVSTTRASLATAKADLAQAEAQQLALEAQVSQANQRLSEAKRNLRNAVLHSPFPGRVTEVHAVPGTYVKEGDPIVTVQMMDPMSIEFEVTARDSRRYHRGDMLTTRVIDGKGSVRSLIGMVNQVDSVADPATRTFTVSLHVRNEIDETCSVPSSSGEPIARTDMIAPLNIGPIITGDERLLVERDSVHRLDGEDVVWKITNRKWGTPSPAKDRVLTVEKVPVKITSEVIPFLGKWQFVAIELKDPTTPFDIDRDLITGKLFFKPNSTTSITPDESPENQAPQLESWKGNQVMVDERRWLLRSGDVAQVQLTPNAPNDGFYVPMKAIREERGQRFIHVVEKKNDQLVARRIIVDHEKSDTVVDESVLLLLEAFPPHELHEGMQVVSEGTHYLEDGDTVQITSILRGNE</sequence>
<dbReference type="Proteomes" id="UP000011885">
    <property type="component" value="Unassembled WGS sequence"/>
</dbReference>
<dbReference type="Gene3D" id="2.40.30.170">
    <property type="match status" value="1"/>
</dbReference>
<gene>
    <name evidence="3" type="ORF">RSSM_02175</name>
</gene>
<protein>
    <submittedName>
        <fullName evidence="3">Membrane-fusion protein</fullName>
    </submittedName>
</protein>
<dbReference type="PANTHER" id="PTHR30386:SF18">
    <property type="entry name" value="INNER MEMBRANE PROTEIN YIAV-RELATED"/>
    <property type="match status" value="1"/>
</dbReference>